<keyword evidence="1" id="KW-0472">Membrane</keyword>
<dbReference type="Proteomes" id="UP000215914">
    <property type="component" value="Unassembled WGS sequence"/>
</dbReference>
<sequence>MCRFEKPCLSAFYILVFIRSRLSLFSMYELLKRPLCFNIFSLQVLQVATIVHFDFALCFMEFLYRLIRKRASSLVVLRCLVE</sequence>
<evidence type="ECO:0000313" key="2">
    <source>
        <dbReference type="EMBL" id="KAF5794843.1"/>
    </source>
</evidence>
<protein>
    <submittedName>
        <fullName evidence="2">Uncharacterized protein</fullName>
    </submittedName>
</protein>
<evidence type="ECO:0000256" key="1">
    <source>
        <dbReference type="SAM" id="Phobius"/>
    </source>
</evidence>
<dbReference type="AlphaFoldDB" id="A0A9K3NCV8"/>
<proteinExistence type="predicted"/>
<dbReference type="Gramene" id="mRNA:HanXRQr2_Chr08g0332711">
    <property type="protein sequence ID" value="CDS:HanXRQr2_Chr08g0332711.1"/>
    <property type="gene ID" value="HanXRQr2_Chr08g0332711"/>
</dbReference>
<feature type="transmembrane region" description="Helical" evidence="1">
    <location>
        <begin position="12"/>
        <end position="31"/>
    </location>
</feature>
<gene>
    <name evidence="2" type="ORF">HanXRQr2_Chr08g0332711</name>
</gene>
<keyword evidence="1" id="KW-0812">Transmembrane</keyword>
<dbReference type="EMBL" id="MNCJ02000323">
    <property type="protein sequence ID" value="KAF5794843.1"/>
    <property type="molecule type" value="Genomic_DNA"/>
</dbReference>
<accession>A0A9K3NCV8</accession>
<organism evidence="2 3">
    <name type="scientific">Helianthus annuus</name>
    <name type="common">Common sunflower</name>
    <dbReference type="NCBI Taxonomy" id="4232"/>
    <lineage>
        <taxon>Eukaryota</taxon>
        <taxon>Viridiplantae</taxon>
        <taxon>Streptophyta</taxon>
        <taxon>Embryophyta</taxon>
        <taxon>Tracheophyta</taxon>
        <taxon>Spermatophyta</taxon>
        <taxon>Magnoliopsida</taxon>
        <taxon>eudicotyledons</taxon>
        <taxon>Gunneridae</taxon>
        <taxon>Pentapetalae</taxon>
        <taxon>asterids</taxon>
        <taxon>campanulids</taxon>
        <taxon>Asterales</taxon>
        <taxon>Asteraceae</taxon>
        <taxon>Asteroideae</taxon>
        <taxon>Heliantheae alliance</taxon>
        <taxon>Heliantheae</taxon>
        <taxon>Helianthus</taxon>
    </lineage>
</organism>
<feature type="transmembrane region" description="Helical" evidence="1">
    <location>
        <begin position="43"/>
        <end position="64"/>
    </location>
</feature>
<evidence type="ECO:0000313" key="3">
    <source>
        <dbReference type="Proteomes" id="UP000215914"/>
    </source>
</evidence>
<reference evidence="2" key="2">
    <citation type="submission" date="2020-06" db="EMBL/GenBank/DDBJ databases">
        <title>Helianthus annuus Genome sequencing and assembly Release 2.</title>
        <authorList>
            <person name="Gouzy J."/>
            <person name="Langlade N."/>
            <person name="Munos S."/>
        </authorList>
    </citation>
    <scope>NUCLEOTIDE SEQUENCE</scope>
    <source>
        <tissue evidence="2">Leaves</tissue>
    </source>
</reference>
<reference evidence="2" key="1">
    <citation type="journal article" date="2017" name="Nature">
        <title>The sunflower genome provides insights into oil metabolism, flowering and Asterid evolution.</title>
        <authorList>
            <person name="Badouin H."/>
            <person name="Gouzy J."/>
            <person name="Grassa C.J."/>
            <person name="Murat F."/>
            <person name="Staton S.E."/>
            <person name="Cottret L."/>
            <person name="Lelandais-Briere C."/>
            <person name="Owens G.L."/>
            <person name="Carrere S."/>
            <person name="Mayjonade B."/>
            <person name="Legrand L."/>
            <person name="Gill N."/>
            <person name="Kane N.C."/>
            <person name="Bowers J.E."/>
            <person name="Hubner S."/>
            <person name="Bellec A."/>
            <person name="Berard A."/>
            <person name="Berges H."/>
            <person name="Blanchet N."/>
            <person name="Boniface M.C."/>
            <person name="Brunel D."/>
            <person name="Catrice O."/>
            <person name="Chaidir N."/>
            <person name="Claudel C."/>
            <person name="Donnadieu C."/>
            <person name="Faraut T."/>
            <person name="Fievet G."/>
            <person name="Helmstetter N."/>
            <person name="King M."/>
            <person name="Knapp S.J."/>
            <person name="Lai Z."/>
            <person name="Le Paslier M.C."/>
            <person name="Lippi Y."/>
            <person name="Lorenzon L."/>
            <person name="Mandel J.R."/>
            <person name="Marage G."/>
            <person name="Marchand G."/>
            <person name="Marquand E."/>
            <person name="Bret-Mestries E."/>
            <person name="Morien E."/>
            <person name="Nambeesan S."/>
            <person name="Nguyen T."/>
            <person name="Pegot-Espagnet P."/>
            <person name="Pouilly N."/>
            <person name="Raftis F."/>
            <person name="Sallet E."/>
            <person name="Schiex T."/>
            <person name="Thomas J."/>
            <person name="Vandecasteele C."/>
            <person name="Vares D."/>
            <person name="Vear F."/>
            <person name="Vautrin S."/>
            <person name="Crespi M."/>
            <person name="Mangin B."/>
            <person name="Burke J.M."/>
            <person name="Salse J."/>
            <person name="Munos S."/>
            <person name="Vincourt P."/>
            <person name="Rieseberg L.H."/>
            <person name="Langlade N.B."/>
        </authorList>
    </citation>
    <scope>NUCLEOTIDE SEQUENCE</scope>
    <source>
        <tissue evidence="2">Leaves</tissue>
    </source>
</reference>
<name>A0A9K3NCV8_HELAN</name>
<keyword evidence="1" id="KW-1133">Transmembrane helix</keyword>
<comment type="caution">
    <text evidence="2">The sequence shown here is derived from an EMBL/GenBank/DDBJ whole genome shotgun (WGS) entry which is preliminary data.</text>
</comment>
<keyword evidence="3" id="KW-1185">Reference proteome</keyword>